<dbReference type="InterPro" id="IPR001647">
    <property type="entry name" value="HTH_TetR"/>
</dbReference>
<organism evidence="4 5">
    <name type="scientific">Clostridium tetanomorphum</name>
    <dbReference type="NCBI Taxonomy" id="1553"/>
    <lineage>
        <taxon>Bacteria</taxon>
        <taxon>Bacillati</taxon>
        <taxon>Bacillota</taxon>
        <taxon>Clostridia</taxon>
        <taxon>Eubacteriales</taxon>
        <taxon>Clostridiaceae</taxon>
        <taxon>Clostridium</taxon>
    </lineage>
</organism>
<sequence>MKEKLENKEKISTIDSILNCAKAEFLERGFKDASLRNIAKKAGVTTGAIYGYFKDKDDVFVTLVKDMVHGLYNLIEEIEGKQNFIYNKNIKFENEMFDEKEEHMKYIDYLYDNFDICKLLIMCSSGSSMENYMDVIIEKILEKNKQLIKLVKETSGIDEFTVHVIVECYMNAVTEFIKHDIPYDIAIKQFAKMNSFFFAGWNELRK</sequence>
<protein>
    <submittedName>
        <fullName evidence="4">TetR/AcrR family transcriptional regulator</fullName>
    </submittedName>
</protein>
<dbReference type="AlphaFoldDB" id="A0A923E5F0"/>
<dbReference type="Pfam" id="PF00440">
    <property type="entry name" value="TetR_N"/>
    <property type="match status" value="1"/>
</dbReference>
<accession>A0A923E5F0</accession>
<keyword evidence="5" id="KW-1185">Reference proteome</keyword>
<keyword evidence="1 2" id="KW-0238">DNA-binding</keyword>
<dbReference type="EMBL" id="JAAZWO010000003">
    <property type="protein sequence ID" value="MBC2396797.1"/>
    <property type="molecule type" value="Genomic_DNA"/>
</dbReference>
<evidence type="ECO:0000256" key="1">
    <source>
        <dbReference type="ARBA" id="ARBA00023125"/>
    </source>
</evidence>
<gene>
    <name evidence="4" type="ORF">HGG79_03240</name>
</gene>
<evidence type="ECO:0000259" key="3">
    <source>
        <dbReference type="PROSITE" id="PS50977"/>
    </source>
</evidence>
<dbReference type="InterPro" id="IPR023772">
    <property type="entry name" value="DNA-bd_HTH_TetR-type_CS"/>
</dbReference>
<dbReference type="InterPro" id="IPR050624">
    <property type="entry name" value="HTH-type_Tx_Regulator"/>
</dbReference>
<evidence type="ECO:0000313" key="4">
    <source>
        <dbReference type="EMBL" id="MBC2396797.1"/>
    </source>
</evidence>
<dbReference type="PANTHER" id="PTHR43479">
    <property type="entry name" value="ACREF/ENVCD OPERON REPRESSOR-RELATED"/>
    <property type="match status" value="1"/>
</dbReference>
<dbReference type="PRINTS" id="PR00455">
    <property type="entry name" value="HTHTETR"/>
</dbReference>
<dbReference type="Proteomes" id="UP000563151">
    <property type="component" value="Unassembled WGS sequence"/>
</dbReference>
<comment type="caution">
    <text evidence="4">The sequence shown here is derived from an EMBL/GenBank/DDBJ whole genome shotgun (WGS) entry which is preliminary data.</text>
</comment>
<dbReference type="PROSITE" id="PS50977">
    <property type="entry name" value="HTH_TETR_2"/>
    <property type="match status" value="1"/>
</dbReference>
<name>A0A923E5F0_CLOTT</name>
<evidence type="ECO:0000313" key="5">
    <source>
        <dbReference type="Proteomes" id="UP000563151"/>
    </source>
</evidence>
<dbReference type="PANTHER" id="PTHR43479:SF11">
    <property type="entry name" value="ACREF_ENVCD OPERON REPRESSOR-RELATED"/>
    <property type="match status" value="1"/>
</dbReference>
<proteinExistence type="predicted"/>
<dbReference type="PROSITE" id="PS01081">
    <property type="entry name" value="HTH_TETR_1"/>
    <property type="match status" value="1"/>
</dbReference>
<dbReference type="SUPFAM" id="SSF46689">
    <property type="entry name" value="Homeodomain-like"/>
    <property type="match status" value="1"/>
</dbReference>
<reference evidence="4 5" key="1">
    <citation type="submission" date="2020-04" db="EMBL/GenBank/DDBJ databases">
        <title>Genomic insights into acetone-butanol-ethanol (ABE) fermentation by sequencing solventogenic clostridia strains.</title>
        <authorList>
            <person name="Brown S."/>
        </authorList>
    </citation>
    <scope>NUCLEOTIDE SEQUENCE [LARGE SCALE GENOMIC DNA]</scope>
    <source>
        <strain evidence="4 5">DJ011</strain>
    </source>
</reference>
<dbReference type="InterPro" id="IPR009057">
    <property type="entry name" value="Homeodomain-like_sf"/>
</dbReference>
<feature type="DNA-binding region" description="H-T-H motif" evidence="2">
    <location>
        <begin position="34"/>
        <end position="53"/>
    </location>
</feature>
<evidence type="ECO:0000256" key="2">
    <source>
        <dbReference type="PROSITE-ProRule" id="PRU00335"/>
    </source>
</evidence>
<dbReference type="RefSeq" id="WP_035146435.1">
    <property type="nucleotide sequence ID" value="NZ_JAAZWO010000003.1"/>
</dbReference>
<feature type="domain" description="HTH tetR-type" evidence="3">
    <location>
        <begin position="11"/>
        <end position="71"/>
    </location>
</feature>
<dbReference type="Gene3D" id="1.10.357.10">
    <property type="entry name" value="Tetracycline Repressor, domain 2"/>
    <property type="match status" value="1"/>
</dbReference>
<dbReference type="GO" id="GO:0003677">
    <property type="term" value="F:DNA binding"/>
    <property type="evidence" value="ECO:0007669"/>
    <property type="project" value="UniProtKB-UniRule"/>
</dbReference>